<reference evidence="2 4" key="1">
    <citation type="submission" date="2018-07" db="EMBL/GenBank/DDBJ databases">
        <title>The complete nuclear genome of the prasinophyte Chloropicon primus (CCMP1205).</title>
        <authorList>
            <person name="Pombert J.-F."/>
            <person name="Otis C."/>
            <person name="Turmel M."/>
            <person name="Lemieux C."/>
        </authorList>
    </citation>
    <scope>NUCLEOTIDE SEQUENCE [LARGE SCALE GENOMIC DNA]</scope>
    <source>
        <strain evidence="2 4">CCMP1205</strain>
    </source>
</reference>
<dbReference type="EMBL" id="CP031035">
    <property type="protein sequence ID" value="QDZ19379.1"/>
    <property type="molecule type" value="Genomic_DNA"/>
</dbReference>
<gene>
    <name evidence="2" type="ORF">A3770_02p18970</name>
    <name evidence="3" type="ORF">A3770_02p18990</name>
</gene>
<evidence type="ECO:0000256" key="1">
    <source>
        <dbReference type="SAM" id="MobiDB-lite"/>
    </source>
</evidence>
<evidence type="ECO:0000313" key="2">
    <source>
        <dbReference type="EMBL" id="QDZ19379.1"/>
    </source>
</evidence>
<dbReference type="EMBL" id="CP031035">
    <property type="protein sequence ID" value="QDZ19381.1"/>
    <property type="molecule type" value="Genomic_DNA"/>
</dbReference>
<organism evidence="2 4">
    <name type="scientific">Chloropicon primus</name>
    <dbReference type="NCBI Taxonomy" id="1764295"/>
    <lineage>
        <taxon>Eukaryota</taxon>
        <taxon>Viridiplantae</taxon>
        <taxon>Chlorophyta</taxon>
        <taxon>Chloropicophyceae</taxon>
        <taxon>Chloropicales</taxon>
        <taxon>Chloropicaceae</taxon>
        <taxon>Chloropicon</taxon>
    </lineage>
</organism>
<feature type="compositionally biased region" description="Basic residues" evidence="1">
    <location>
        <begin position="179"/>
        <end position="188"/>
    </location>
</feature>
<feature type="region of interest" description="Disordered" evidence="1">
    <location>
        <begin position="169"/>
        <end position="190"/>
    </location>
</feature>
<name>A0A5B8MG42_9CHLO</name>
<sequence>MCSTVARRSGLRPLDLNNPNKICREVLSELRGRPDATRVNHLKTIFDAAESIKVLTCNHCVECCNPPLCTEADGRELASLEHLRGVVHHAAPNVRSQRVGMPPLTAPDAASVDAAPSALWRRRAGARGGLRRLALPDSYTNIPRIFQEILLVSDSARRTTTPLARLLPRSVGEENVPPRQRKSGKRKRSLAEIETKDVSFSRSQSLCSDFSTEFRFEGVADGSPDSVGTLSNQNPGERECQPAKLRLKGILASYRMLSHMMELGKALGTVAARH</sequence>
<evidence type="ECO:0000313" key="3">
    <source>
        <dbReference type="EMBL" id="QDZ19381.1"/>
    </source>
</evidence>
<proteinExistence type="predicted"/>
<protein>
    <submittedName>
        <fullName evidence="2">Uncharacterized protein</fullName>
    </submittedName>
</protein>
<keyword evidence="4" id="KW-1185">Reference proteome</keyword>
<dbReference type="AlphaFoldDB" id="A0A5B8MG42"/>
<accession>A0A5B8MG42</accession>
<dbReference type="Proteomes" id="UP000316726">
    <property type="component" value="Chromosome 2"/>
</dbReference>
<evidence type="ECO:0000313" key="4">
    <source>
        <dbReference type="Proteomes" id="UP000316726"/>
    </source>
</evidence>